<dbReference type="PRINTS" id="PR00457">
    <property type="entry name" value="ANPEROXIDASE"/>
</dbReference>
<dbReference type="InterPro" id="IPR019791">
    <property type="entry name" value="Haem_peroxidase_animal"/>
</dbReference>
<dbReference type="Pfam" id="PF03098">
    <property type="entry name" value="An_peroxidase"/>
    <property type="match status" value="1"/>
</dbReference>
<accession>A0A975FY46</accession>
<dbReference type="SUPFAM" id="SSF48113">
    <property type="entry name" value="Heme-dependent peroxidases"/>
    <property type="match status" value="1"/>
</dbReference>
<dbReference type="InterPro" id="IPR050783">
    <property type="entry name" value="Oxylipin_biosynth_metab"/>
</dbReference>
<dbReference type="GO" id="GO:0004096">
    <property type="term" value="F:catalase activity"/>
    <property type="evidence" value="ECO:0007669"/>
    <property type="project" value="UniProtKB-EC"/>
</dbReference>
<dbReference type="GO" id="GO:0005737">
    <property type="term" value="C:cytoplasm"/>
    <property type="evidence" value="ECO:0007669"/>
    <property type="project" value="TreeGrafter"/>
</dbReference>
<dbReference type="GO" id="GO:0046872">
    <property type="term" value="F:metal ion binding"/>
    <property type="evidence" value="ECO:0007669"/>
    <property type="project" value="UniProtKB-KW"/>
</dbReference>
<dbReference type="SUPFAM" id="SSF56634">
    <property type="entry name" value="Heme-dependent catalase-like"/>
    <property type="match status" value="1"/>
</dbReference>
<dbReference type="GO" id="GO:0020037">
    <property type="term" value="F:heme binding"/>
    <property type="evidence" value="ECO:0007669"/>
    <property type="project" value="InterPro"/>
</dbReference>
<dbReference type="InterPro" id="IPR010255">
    <property type="entry name" value="Haem_peroxidase_sf"/>
</dbReference>
<dbReference type="PANTHER" id="PTHR11903">
    <property type="entry name" value="PROSTAGLANDIN G/H SYNTHASE"/>
    <property type="match status" value="1"/>
</dbReference>
<evidence type="ECO:0000313" key="7">
    <source>
        <dbReference type="Proteomes" id="UP000676409"/>
    </source>
</evidence>
<dbReference type="GO" id="GO:0004666">
    <property type="term" value="F:prostaglandin-endoperoxide synthase activity"/>
    <property type="evidence" value="ECO:0007669"/>
    <property type="project" value="TreeGrafter"/>
</dbReference>
<organism evidence="6 7">
    <name type="scientific">Phenylobacterium montanum</name>
    <dbReference type="NCBI Taxonomy" id="2823693"/>
    <lineage>
        <taxon>Bacteria</taxon>
        <taxon>Pseudomonadati</taxon>
        <taxon>Pseudomonadota</taxon>
        <taxon>Alphaproteobacteria</taxon>
        <taxon>Caulobacterales</taxon>
        <taxon>Caulobacteraceae</taxon>
        <taxon>Phenylobacterium</taxon>
    </lineage>
</organism>
<dbReference type="InterPro" id="IPR020835">
    <property type="entry name" value="Catalase_sf"/>
</dbReference>
<dbReference type="KEGG" id="caul:KCG34_20200"/>
<dbReference type="GO" id="GO:0006631">
    <property type="term" value="P:fatty acid metabolic process"/>
    <property type="evidence" value="ECO:0007669"/>
    <property type="project" value="UniProtKB-ARBA"/>
</dbReference>
<name>A0A975FY46_9CAUL</name>
<dbReference type="CDD" id="cd08152">
    <property type="entry name" value="y4iL_like"/>
    <property type="match status" value="1"/>
</dbReference>
<evidence type="ECO:0000256" key="1">
    <source>
        <dbReference type="ARBA" id="ARBA00022723"/>
    </source>
</evidence>
<dbReference type="RefSeq" id="WP_211937401.1">
    <property type="nucleotide sequence ID" value="NZ_CP073078.1"/>
</dbReference>
<keyword evidence="3 6" id="KW-0560">Oxidoreductase</keyword>
<keyword evidence="4" id="KW-0408">Iron</keyword>
<keyword evidence="1" id="KW-0479">Metal-binding</keyword>
<dbReference type="GO" id="GO:0006979">
    <property type="term" value="P:response to oxidative stress"/>
    <property type="evidence" value="ECO:0007669"/>
    <property type="project" value="InterPro"/>
</dbReference>
<reference evidence="6" key="1">
    <citation type="submission" date="2021-04" db="EMBL/GenBank/DDBJ databases">
        <title>The complete genome sequence of Caulobacter sp. S6.</title>
        <authorList>
            <person name="Tang Y."/>
            <person name="Ouyang W."/>
            <person name="Liu Q."/>
            <person name="Huang B."/>
            <person name="Guo Z."/>
            <person name="Lei P."/>
        </authorList>
    </citation>
    <scope>NUCLEOTIDE SEQUENCE</scope>
    <source>
        <strain evidence="6">S6</strain>
    </source>
</reference>
<dbReference type="PROSITE" id="PS50292">
    <property type="entry name" value="PEROXIDASE_3"/>
    <property type="match status" value="1"/>
</dbReference>
<keyword evidence="7" id="KW-1185">Reference proteome</keyword>
<dbReference type="Gene3D" id="2.40.180.10">
    <property type="entry name" value="Catalase core domain"/>
    <property type="match status" value="1"/>
</dbReference>
<dbReference type="Proteomes" id="UP000676409">
    <property type="component" value="Chromosome"/>
</dbReference>
<dbReference type="InterPro" id="IPR011614">
    <property type="entry name" value="Catalase_core"/>
</dbReference>
<gene>
    <name evidence="6" type="ORF">KCG34_20200</name>
</gene>
<evidence type="ECO:0000256" key="4">
    <source>
        <dbReference type="ARBA" id="ARBA00023004"/>
    </source>
</evidence>
<evidence type="ECO:0000256" key="3">
    <source>
        <dbReference type="ARBA" id="ARBA00023002"/>
    </source>
</evidence>
<feature type="domain" description="Catalase core" evidence="5">
    <location>
        <begin position="17"/>
        <end position="354"/>
    </location>
</feature>
<dbReference type="EC" id="1.11.1.6" evidence="6"/>
<sequence>MSGPVSEFPELIPEGLSSFEAVPPGEAEAIAIIAQLAEQRVRAAAASNPPARRDAHAKMHGCVEAELKVLEGLPPTLAKGLFAKSATYSAWVRFSNGSATPGADKAGDGRGMAIKVLGVSESRSGVQDFVMINHPAFFIRNAAEYVDFSRAPDPFKFFVPDLNPLHIHLHDMLGALAIAAQKVSNPLNSQYWSMTPYLYGDGPCKFSARPVGPASLFEDRTGDDFLRENLVRALDAGDAAFDFCIQLRTRPDHMPVEDPTIEWPEADQLFVPVARLTIPRQGFDTPERRAFGENLSFTPWHGLDAHRPLGGINRVRRTVYETISRVRHELNGTQRAEPTALTPLLAPDAPPPPATEPTMANSFFDDLAVLVGDAIDDDNWAEAEASKAVINGLVNCTTNRPHPWSTASDYTSWKALSDRTWQGRQLPVSTRDPASLPPLETVAKIFVRQGGAQLLSPKSTCLFPAFAQYLTDGFIRTGVPGQPDTPETRRRTSSNHEIDLCTLYGRTEAQTDILRLKDETAGRRGRLKSQVLKGEELPPFLYIDGGTQVDPQFEGLDPPLWGPTHQPPPPERLASLFACGGDRVNVTPFAAMMNTLFLREHNRVAGQLDQQHPDWDDERVFQTARNIMIPLFIKIVVEHYINHITPMPFNLVADPSVAWDAKWNRPNWITAEFSLLYRWHSLMPDEIQWHGQAIPLLNFTLDNRPLLASGLAAAFTSASAQPAGELGALNTSDSLLIVEELAVQQARTNRLASYNDYRQQYGMPRATTFEEISSHPDIVRALIAAYETPDDVEFYPGLFAEDRVAKSPLPGLLLKMVGVDAFSQALTNPLLSEHVFNAATFTEWGFDLIKNTHTLGQVLERNAPGVVAEDIVMTQKTWRY</sequence>
<proteinExistence type="predicted"/>
<evidence type="ECO:0000259" key="5">
    <source>
        <dbReference type="SMART" id="SM01060"/>
    </source>
</evidence>
<evidence type="ECO:0000256" key="2">
    <source>
        <dbReference type="ARBA" id="ARBA00022964"/>
    </source>
</evidence>
<evidence type="ECO:0000313" key="6">
    <source>
        <dbReference type="EMBL" id="QUD87349.1"/>
    </source>
</evidence>
<dbReference type="EMBL" id="CP073078">
    <property type="protein sequence ID" value="QUD87349.1"/>
    <property type="molecule type" value="Genomic_DNA"/>
</dbReference>
<protein>
    <submittedName>
        <fullName evidence="6">Catalase</fullName>
        <ecNumber evidence="6">1.11.1.6</ecNumber>
    </submittedName>
</protein>
<dbReference type="GO" id="GO:0016702">
    <property type="term" value="F:oxidoreductase activity, acting on single donors with incorporation of molecular oxygen, incorporation of two atoms of oxygen"/>
    <property type="evidence" value="ECO:0007669"/>
    <property type="project" value="TreeGrafter"/>
</dbReference>
<dbReference type="InterPro" id="IPR037120">
    <property type="entry name" value="Haem_peroxidase_sf_animal"/>
</dbReference>
<dbReference type="AlphaFoldDB" id="A0A975FY46"/>
<dbReference type="PANTHER" id="PTHR11903:SF39">
    <property type="entry name" value="PROSTAGLANDIN G_H SYNTHASE 2-LIKE"/>
    <property type="match status" value="1"/>
</dbReference>
<keyword evidence="6" id="KW-0575">Peroxidase</keyword>
<keyword evidence="2" id="KW-0223">Dioxygenase</keyword>
<dbReference type="Pfam" id="PF00199">
    <property type="entry name" value="Catalase"/>
    <property type="match status" value="1"/>
</dbReference>
<dbReference type="SMART" id="SM01060">
    <property type="entry name" value="Catalase"/>
    <property type="match status" value="1"/>
</dbReference>
<dbReference type="Gene3D" id="1.10.640.10">
    <property type="entry name" value="Haem peroxidase domain superfamily, animal type"/>
    <property type="match status" value="1"/>
</dbReference>